<name>A0ABR7FI11_9FIRM</name>
<keyword evidence="4" id="KW-0808">Transferase</keyword>
<comment type="caution">
    <text evidence="7">The sequence shown here is derived from an EMBL/GenBank/DDBJ whole genome shotgun (WGS) entry which is preliminary data.</text>
</comment>
<keyword evidence="8" id="KW-1185">Reference proteome</keyword>
<keyword evidence="5" id="KW-0777">Teichoic acid biosynthesis</keyword>
<dbReference type="InterPro" id="IPR007554">
    <property type="entry name" value="Glycerophosphate_synth"/>
</dbReference>
<comment type="similarity">
    <text evidence="2">Belongs to the CDP-glycerol glycerophosphotransferase family.</text>
</comment>
<keyword evidence="6" id="KW-0472">Membrane</keyword>
<evidence type="ECO:0000256" key="3">
    <source>
        <dbReference type="ARBA" id="ARBA00022475"/>
    </source>
</evidence>
<comment type="subcellular location">
    <subcellularLocation>
        <location evidence="1">Cell membrane</location>
        <topology evidence="1">Peripheral membrane protein</topology>
    </subcellularLocation>
</comment>
<evidence type="ECO:0000313" key="7">
    <source>
        <dbReference type="EMBL" id="MBC5674046.1"/>
    </source>
</evidence>
<dbReference type="InterPro" id="IPR051612">
    <property type="entry name" value="Teichoic_Acid_Biosynth"/>
</dbReference>
<protein>
    <submittedName>
        <fullName evidence="7">CDP-glycerol glycerophosphotransferase family protein</fullName>
    </submittedName>
</protein>
<dbReference type="EMBL" id="JACOOU010000008">
    <property type="protein sequence ID" value="MBC5674046.1"/>
    <property type="molecule type" value="Genomic_DNA"/>
</dbReference>
<dbReference type="Gene3D" id="3.40.50.11820">
    <property type="match status" value="1"/>
</dbReference>
<dbReference type="Pfam" id="PF04464">
    <property type="entry name" value="Glyphos_transf"/>
    <property type="match status" value="1"/>
</dbReference>
<dbReference type="PANTHER" id="PTHR37316">
    <property type="entry name" value="TEICHOIC ACID GLYCEROL-PHOSPHATE PRIMASE"/>
    <property type="match status" value="1"/>
</dbReference>
<dbReference type="Gene3D" id="3.40.50.12580">
    <property type="match status" value="1"/>
</dbReference>
<dbReference type="InterPro" id="IPR043149">
    <property type="entry name" value="TagF_N"/>
</dbReference>
<sequence length="590" mass="69766">MLYRIDEALLVIKLVDIQWERIFVHFNIEIEFKDNTIDWKSLEFYAVNGIGAAKARLKLSFIKENQYCLSLNITNNGEKRCLPIGTYRILACVGDEVLAECAADFNYPINMEEKSRNFEYANGHKVYTIKFYIEDDEEELPFRMHILQASESREGFPSNKEYRIYRGPYKCIKRYFGSSRVFLRNLYKFFSVINKRKRTKTILFMTEQNDSIKSNLKAVVERMQQRGMDKEYCILISARAAAAEPQSYRSWIKLIYKLAKSGMIFLDDHAPVLDWLKLDNDVKVIQLWHAGAGFKSSGYSRWGHKGCPSPQSCHRQYTYGIAGSKSIAPFFSEVWGINDELVLPTGMPRMDQYLDNDYRKKVTEDLYKRYPICNGKRVVLFAPTYRGKNKKEAYYPYELIDFEKFYELCGKEYVVLFKMHPWVSEPVPIPEKFSDKFIDVNLYPNINDLFYITDILITDYSSNIFEYSLMKKPMLFFAYDKIQYSFSRGFHRPYEESAPGKVCYNFTELMEAFRTKDFEYEKVEEYVIQHFDFIDSHASDRVIDWIVLGKMPEKIEQEINIVEKQIERMKELDFLQPLLDNDLQERKNTI</sequence>
<evidence type="ECO:0000256" key="5">
    <source>
        <dbReference type="ARBA" id="ARBA00022944"/>
    </source>
</evidence>
<dbReference type="RefSeq" id="WP_033143068.1">
    <property type="nucleotide sequence ID" value="NZ_JACOOU010000008.1"/>
</dbReference>
<accession>A0ABR7FI11</accession>
<dbReference type="InterPro" id="IPR043148">
    <property type="entry name" value="TagF_C"/>
</dbReference>
<evidence type="ECO:0000256" key="6">
    <source>
        <dbReference type="ARBA" id="ARBA00023136"/>
    </source>
</evidence>
<evidence type="ECO:0000313" key="8">
    <source>
        <dbReference type="Proteomes" id="UP000654573"/>
    </source>
</evidence>
<dbReference type="SUPFAM" id="SSF53756">
    <property type="entry name" value="UDP-Glycosyltransferase/glycogen phosphorylase"/>
    <property type="match status" value="1"/>
</dbReference>
<evidence type="ECO:0000256" key="4">
    <source>
        <dbReference type="ARBA" id="ARBA00022679"/>
    </source>
</evidence>
<proteinExistence type="inferred from homology"/>
<gene>
    <name evidence="7" type="ORF">H8S76_17510</name>
</gene>
<organism evidence="7 8">
    <name type="scientific">Blautia celeris</name>
    <dbReference type="NCBI Taxonomy" id="2763026"/>
    <lineage>
        <taxon>Bacteria</taxon>
        <taxon>Bacillati</taxon>
        <taxon>Bacillota</taxon>
        <taxon>Clostridia</taxon>
        <taxon>Lachnospirales</taxon>
        <taxon>Lachnospiraceae</taxon>
        <taxon>Blautia</taxon>
    </lineage>
</organism>
<keyword evidence="3" id="KW-1003">Cell membrane</keyword>
<dbReference type="Proteomes" id="UP000654573">
    <property type="component" value="Unassembled WGS sequence"/>
</dbReference>
<evidence type="ECO:0000256" key="1">
    <source>
        <dbReference type="ARBA" id="ARBA00004202"/>
    </source>
</evidence>
<dbReference type="PANTHER" id="PTHR37316:SF2">
    <property type="entry name" value="TEICHOIC ACID RIBITOL-PHOSPHATE POLYMERASE TARK"/>
    <property type="match status" value="1"/>
</dbReference>
<evidence type="ECO:0000256" key="2">
    <source>
        <dbReference type="ARBA" id="ARBA00010488"/>
    </source>
</evidence>
<reference evidence="7 8" key="1">
    <citation type="submission" date="2020-08" db="EMBL/GenBank/DDBJ databases">
        <title>Genome public.</title>
        <authorList>
            <person name="Liu C."/>
            <person name="Sun Q."/>
        </authorList>
    </citation>
    <scope>NUCLEOTIDE SEQUENCE [LARGE SCALE GENOMIC DNA]</scope>
    <source>
        <strain evidence="7 8">NSJ-34</strain>
    </source>
</reference>